<dbReference type="PATRIC" id="fig|272562.8.peg.3078"/>
<dbReference type="Gene3D" id="2.40.128.20">
    <property type="match status" value="1"/>
</dbReference>
<dbReference type="InterPro" id="IPR012674">
    <property type="entry name" value="Calycin"/>
</dbReference>
<name>Q97F59_CLOAB</name>
<keyword evidence="2" id="KW-1185">Reference proteome</keyword>
<evidence type="ECO:0000313" key="2">
    <source>
        <dbReference type="Proteomes" id="UP000000814"/>
    </source>
</evidence>
<accession>Q97F59</accession>
<dbReference type="STRING" id="272562.CA_C2894"/>
<organism evidence="1 2">
    <name type="scientific">Clostridium acetobutylicum (strain ATCC 824 / DSM 792 / JCM 1419 / IAM 19013 / LMG 5710 / NBRC 13948 / NRRL B-527 / VKM B-1787 / 2291 / W)</name>
    <dbReference type="NCBI Taxonomy" id="272562"/>
    <lineage>
        <taxon>Bacteria</taxon>
        <taxon>Bacillati</taxon>
        <taxon>Bacillota</taxon>
        <taxon>Clostridia</taxon>
        <taxon>Eubacteriales</taxon>
        <taxon>Clostridiaceae</taxon>
        <taxon>Clostridium</taxon>
    </lineage>
</organism>
<dbReference type="eggNOG" id="COG4506">
    <property type="taxonomic scope" value="Bacteria"/>
</dbReference>
<dbReference type="AlphaFoldDB" id="Q97F59"/>
<dbReference type="PIR" id="A97256">
    <property type="entry name" value="A97256"/>
</dbReference>
<protein>
    <submittedName>
        <fullName evidence="1">Uncharacterized protein, ywiB B.subtilis homolog</fullName>
    </submittedName>
</protein>
<proteinExistence type="predicted"/>
<gene>
    <name evidence="1" type="ordered locus">CA_C2894</name>
</gene>
<dbReference type="OrthoDB" id="1680906at2"/>
<dbReference type="InterPro" id="IPR015231">
    <property type="entry name" value="DUF1934"/>
</dbReference>
<dbReference type="EMBL" id="AE001437">
    <property type="protein sequence ID" value="AAK80836.1"/>
    <property type="molecule type" value="Genomic_DNA"/>
</dbReference>
<sequence length="137" mass="15636">MDRRAIISISSQQAEDEKPIEVVTPGDFYKRNNCYYATYKETEISGMEGTTTTLKIKEDKCSIIRHGSTSTKMEFEKDKKNYSIYSTPYGTMELEIWTKEIAIDVSDEGGDVKIIYDLNVVNQLKQTTNIDITIKAL</sequence>
<dbReference type="Proteomes" id="UP000000814">
    <property type="component" value="Chromosome"/>
</dbReference>
<dbReference type="SUPFAM" id="SSF50814">
    <property type="entry name" value="Lipocalins"/>
    <property type="match status" value="1"/>
</dbReference>
<evidence type="ECO:0000313" key="1">
    <source>
        <dbReference type="EMBL" id="AAK80836.1"/>
    </source>
</evidence>
<dbReference type="Pfam" id="PF09148">
    <property type="entry name" value="DUF1934"/>
    <property type="match status" value="1"/>
</dbReference>
<dbReference type="GeneID" id="44999382"/>
<dbReference type="KEGG" id="cac:CA_C2894"/>
<dbReference type="HOGENOM" id="CLU_120388_0_0_9"/>
<dbReference type="RefSeq" id="WP_010966177.1">
    <property type="nucleotide sequence ID" value="NC_003030.1"/>
</dbReference>
<reference evidence="1 2" key="1">
    <citation type="journal article" date="2001" name="J. Bacteriol.">
        <title>Genome sequence and comparative analysis of the solvent-producing bacterium Clostridium acetobutylicum.</title>
        <authorList>
            <person name="Nolling J."/>
            <person name="Breton G."/>
            <person name="Omelchenko M.V."/>
            <person name="Makarova K.S."/>
            <person name="Zeng Q."/>
            <person name="Gibson R."/>
            <person name="Lee H.M."/>
            <person name="Dubois J."/>
            <person name="Qiu D."/>
            <person name="Hitti J."/>
            <person name="Wolf Y.I."/>
            <person name="Tatusov R.L."/>
            <person name="Sabathe F."/>
            <person name="Doucette-Stamm L."/>
            <person name="Soucaille P."/>
            <person name="Daly M.J."/>
            <person name="Bennett G.N."/>
            <person name="Koonin E.V."/>
            <person name="Smith D.R."/>
        </authorList>
    </citation>
    <scope>NUCLEOTIDE SEQUENCE [LARGE SCALE GENOMIC DNA]</scope>
    <source>
        <strain evidence="2">ATCC 824 / DSM 792 / JCM 1419 / LMG 5710 / VKM B-1787</strain>
    </source>
</reference>